<dbReference type="PANTHER" id="PTHR43875">
    <property type="entry name" value="MALTODEXTRIN IMPORT ATP-BINDING PROTEIN MSMX"/>
    <property type="match status" value="1"/>
</dbReference>
<dbReference type="Proteomes" id="UP001058569">
    <property type="component" value="Chromosome"/>
</dbReference>
<dbReference type="PANTHER" id="PTHR43875:SF1">
    <property type="entry name" value="OSMOPROTECTIVE COMPOUNDS UPTAKE ATP-BINDING PROTEIN GGTA"/>
    <property type="match status" value="1"/>
</dbReference>
<dbReference type="EMBL" id="UZVY01000001">
    <property type="protein sequence ID" value="VDR42230.1"/>
    <property type="molecule type" value="Genomic_DNA"/>
</dbReference>
<dbReference type="Gene3D" id="2.40.50.140">
    <property type="entry name" value="Nucleic acid-binding proteins"/>
    <property type="match status" value="1"/>
</dbReference>
<dbReference type="SMART" id="SM00382">
    <property type="entry name" value="AAA"/>
    <property type="match status" value="1"/>
</dbReference>
<name>A0A3P8MDT7_9BACT</name>
<dbReference type="RefSeq" id="WP_126118441.1">
    <property type="nucleotide sequence ID" value="NZ_CP101806.1"/>
</dbReference>
<dbReference type="GO" id="GO:0022857">
    <property type="term" value="F:transmembrane transporter activity"/>
    <property type="evidence" value="ECO:0007669"/>
    <property type="project" value="InterPro"/>
</dbReference>
<reference evidence="5" key="2">
    <citation type="submission" date="2022-07" db="EMBL/GenBank/DDBJ databases">
        <title>Complete genome of Mycoplasma caviae type strain G122.</title>
        <authorList>
            <person name="Spergser J."/>
        </authorList>
    </citation>
    <scope>NUCLEOTIDE SEQUENCE</scope>
    <source>
        <strain evidence="5">G122</strain>
    </source>
</reference>
<dbReference type="EMBL" id="CP101806">
    <property type="protein sequence ID" value="UUD34941.1"/>
    <property type="molecule type" value="Genomic_DNA"/>
</dbReference>
<dbReference type="InterPro" id="IPR003439">
    <property type="entry name" value="ABC_transporter-like_ATP-bd"/>
</dbReference>
<gene>
    <name evidence="6" type="primary">MCYN0077_2</name>
    <name evidence="6" type="ORF">NCTC10126_00737</name>
    <name evidence="5" type="ORF">NPA07_03965</name>
</gene>
<dbReference type="Proteomes" id="UP000280036">
    <property type="component" value="Unassembled WGS sequence"/>
</dbReference>
<evidence type="ECO:0000313" key="6">
    <source>
        <dbReference type="EMBL" id="VDR42230.1"/>
    </source>
</evidence>
<keyword evidence="3 6" id="KW-0067">ATP-binding</keyword>
<dbReference type="SUPFAM" id="SSF50331">
    <property type="entry name" value="MOP-like"/>
    <property type="match status" value="1"/>
</dbReference>
<dbReference type="InterPro" id="IPR003593">
    <property type="entry name" value="AAA+_ATPase"/>
</dbReference>
<protein>
    <submittedName>
        <fullName evidence="6">ABC-type maltose/maltodextrin transporter ATP-binding protein MalK</fullName>
    </submittedName>
    <submittedName>
        <fullName evidence="5">ATP-binding cassette domain-containing protein</fullName>
    </submittedName>
</protein>
<dbReference type="AlphaFoldDB" id="A0A3P8MDT7"/>
<dbReference type="InterPro" id="IPR017871">
    <property type="entry name" value="ABC_transporter-like_CS"/>
</dbReference>
<organism evidence="6 7">
    <name type="scientific">Mycoplasmopsis caviae</name>
    <dbReference type="NCBI Taxonomy" id="55603"/>
    <lineage>
        <taxon>Bacteria</taxon>
        <taxon>Bacillati</taxon>
        <taxon>Mycoplasmatota</taxon>
        <taxon>Mycoplasmoidales</taxon>
        <taxon>Metamycoplasmataceae</taxon>
        <taxon>Mycoplasmopsis</taxon>
    </lineage>
</organism>
<evidence type="ECO:0000256" key="3">
    <source>
        <dbReference type="ARBA" id="ARBA00022840"/>
    </source>
</evidence>
<dbReference type="PROSITE" id="PS00211">
    <property type="entry name" value="ABC_TRANSPORTER_1"/>
    <property type="match status" value="1"/>
</dbReference>
<dbReference type="InterPro" id="IPR013611">
    <property type="entry name" value="Transp-assoc_OB_typ2"/>
</dbReference>
<dbReference type="GO" id="GO:0055052">
    <property type="term" value="C:ATP-binding cassette (ABC) transporter complex, substrate-binding subunit-containing"/>
    <property type="evidence" value="ECO:0007669"/>
    <property type="project" value="TreeGrafter"/>
</dbReference>
<dbReference type="GO" id="GO:0016887">
    <property type="term" value="F:ATP hydrolysis activity"/>
    <property type="evidence" value="ECO:0007669"/>
    <property type="project" value="InterPro"/>
</dbReference>
<dbReference type="InterPro" id="IPR027417">
    <property type="entry name" value="P-loop_NTPase"/>
</dbReference>
<sequence length="701" mass="80984">MILLKRLFKFIKRKLTKYSEEDINEYKRLLNKVKGMAGEESTTAIELKNVFIDFGETLAVDNVSFKIPEGKLVTLLGPSGSGKTTTLNAISGLLTISSGNVLFYGKDVTHITPQKRKLGFVFQNYALYPHMSVYGNIAFPLKNDMDWQNSVITKKIIAKAKINSIYLKKLGANDQEINEYLESVQNSRAILDEMEREYSQEYTKVHDEYTKATSNYKINLNRYTSDTSVLAKNTLKYFKNLKSDIKAEKQRFFEIRKTDRLNNVLDENFKTCDILQEVETSGLLKFKNLGSKKNDESKNIALELKKKTQELITKLIVLEKESYSDNDVKKLFKYESKLSSNVIRYNYFVKGVEIDKQYAEILPRLKEKVILAKSELKSKSQNSTLKRLKRNLEIIPLYINESHEKIDKELRTKYGLDAKKKEDKQLKNFLTNEERQQVVELSKDIISIKKAIHNEVLEVAKRVEILPILQKKPTRLSGGQQQRVSIARAIVKKPKILLMDEPLSNLDAKLRINTRQWIREIQQQLGITTVFVTHDQEEAMSISDIVVCMSMAKVQQMGSPLELYNKPKNQFVARFLGMPEMGLFNANYKDGKMYIRDVEIKGVHLPDFSDADFKIGVRAEDFILHESSKDAMFEGSVWAAENFGKESKLIVKTMENEKINFLINNKYDYKVGDKIFFSIPVDRIHLFNAVTEERVNYEIKK</sequence>
<evidence type="ECO:0000259" key="4">
    <source>
        <dbReference type="PROSITE" id="PS50893"/>
    </source>
</evidence>
<proteinExistence type="predicted"/>
<dbReference type="Gene3D" id="2.40.50.100">
    <property type="match status" value="1"/>
</dbReference>
<accession>A0A3P8MDT7</accession>
<evidence type="ECO:0000256" key="2">
    <source>
        <dbReference type="ARBA" id="ARBA00022741"/>
    </source>
</evidence>
<dbReference type="Pfam" id="PF00005">
    <property type="entry name" value="ABC_tran"/>
    <property type="match status" value="2"/>
</dbReference>
<dbReference type="InterPro" id="IPR008995">
    <property type="entry name" value="Mo/tungstate-bd_C_term_dom"/>
</dbReference>
<dbReference type="InterPro" id="IPR047641">
    <property type="entry name" value="ABC_transpr_MalK/UgpC-like"/>
</dbReference>
<evidence type="ECO:0000313" key="8">
    <source>
        <dbReference type="Proteomes" id="UP001058569"/>
    </source>
</evidence>
<dbReference type="SUPFAM" id="SSF52540">
    <property type="entry name" value="P-loop containing nucleoside triphosphate hydrolases"/>
    <property type="match status" value="1"/>
</dbReference>
<evidence type="ECO:0000313" key="5">
    <source>
        <dbReference type="EMBL" id="UUD34941.1"/>
    </source>
</evidence>
<dbReference type="Gene3D" id="3.40.50.300">
    <property type="entry name" value="P-loop containing nucleotide triphosphate hydrolases"/>
    <property type="match status" value="2"/>
</dbReference>
<dbReference type="OrthoDB" id="9784450at2"/>
<dbReference type="PROSITE" id="PS50893">
    <property type="entry name" value="ABC_TRANSPORTER_2"/>
    <property type="match status" value="1"/>
</dbReference>
<reference evidence="6 7" key="1">
    <citation type="submission" date="2018-12" db="EMBL/GenBank/DDBJ databases">
        <authorList>
            <consortium name="Pathogen Informatics"/>
        </authorList>
    </citation>
    <scope>NUCLEOTIDE SEQUENCE [LARGE SCALE GENOMIC DNA]</scope>
    <source>
        <strain evidence="6 7">NCTC10126</strain>
    </source>
</reference>
<evidence type="ECO:0000256" key="1">
    <source>
        <dbReference type="ARBA" id="ARBA00022448"/>
    </source>
</evidence>
<evidence type="ECO:0000313" key="7">
    <source>
        <dbReference type="Proteomes" id="UP000280036"/>
    </source>
</evidence>
<dbReference type="InterPro" id="IPR012340">
    <property type="entry name" value="NA-bd_OB-fold"/>
</dbReference>
<keyword evidence="8" id="KW-1185">Reference proteome</keyword>
<keyword evidence="2" id="KW-0547">Nucleotide-binding</keyword>
<keyword evidence="1" id="KW-0813">Transport</keyword>
<feature type="domain" description="ABC transporter" evidence="4">
    <location>
        <begin position="45"/>
        <end position="576"/>
    </location>
</feature>
<dbReference type="GO" id="GO:0005524">
    <property type="term" value="F:ATP binding"/>
    <property type="evidence" value="ECO:0007669"/>
    <property type="project" value="UniProtKB-KW"/>
</dbReference>
<dbReference type="Pfam" id="PF08402">
    <property type="entry name" value="TOBE_2"/>
    <property type="match status" value="1"/>
</dbReference>